<dbReference type="KEGG" id="hbo:Hbor_36920"/>
<organism evidence="2 3">
    <name type="scientific">Halogeometricum borinquense (strain ATCC 700274 / DSM 11551 / JCM 10706 / KCTC 4070 / PR3)</name>
    <dbReference type="NCBI Taxonomy" id="469382"/>
    <lineage>
        <taxon>Archaea</taxon>
        <taxon>Methanobacteriati</taxon>
        <taxon>Methanobacteriota</taxon>
        <taxon>Stenosarchaea group</taxon>
        <taxon>Halobacteria</taxon>
        <taxon>Halobacteriales</taxon>
        <taxon>Haloferacaceae</taxon>
        <taxon>Halogeometricum</taxon>
    </lineage>
</organism>
<feature type="compositionally biased region" description="Basic residues" evidence="1">
    <location>
        <begin position="12"/>
        <end position="24"/>
    </location>
</feature>
<keyword evidence="2" id="KW-0614">Plasmid</keyword>
<gene>
    <name evidence="2" type="ordered locus">Hbor_36920</name>
</gene>
<sequence length="94" mass="10454">MIRPNEVIVNTRTRKHHVRSAKHRGTALSRLNDRDLVRHKGGFWAIADDDHCVTAAYDLLTTSDRLDNEDSGLTSTSGMLQPEATASERVVRAA</sequence>
<feature type="region of interest" description="Disordered" evidence="1">
    <location>
        <begin position="1"/>
        <end position="24"/>
    </location>
</feature>
<evidence type="ECO:0000313" key="2">
    <source>
        <dbReference type="EMBL" id="ADQ69398.1"/>
    </source>
</evidence>
<evidence type="ECO:0000256" key="1">
    <source>
        <dbReference type="SAM" id="MobiDB-lite"/>
    </source>
</evidence>
<proteinExistence type="predicted"/>
<dbReference type="AlphaFoldDB" id="E4NWH8"/>
<evidence type="ECO:0000313" key="3">
    <source>
        <dbReference type="Proteomes" id="UP000006663"/>
    </source>
</evidence>
<protein>
    <submittedName>
        <fullName evidence="2">Uncharacterized protein</fullName>
    </submittedName>
</protein>
<reference evidence="3" key="1">
    <citation type="journal article" date="2009" name="Stand. Genomic Sci.">
        <title>Complete genome sequence of Halogeometricum borinquense type strain (PR3).</title>
        <authorList>
            <person name="Malfatti S."/>
            <person name="Tindall B.J."/>
            <person name="Schneider S."/>
            <person name="Fahnrich R."/>
            <person name="Lapidus A."/>
            <person name="Labuttii K."/>
            <person name="Copeland A."/>
            <person name="Glavina Del Rio T."/>
            <person name="Nolan M."/>
            <person name="Chen F."/>
            <person name="Lucas S."/>
            <person name="Tice H."/>
            <person name="Cheng J.F."/>
            <person name="Bruce D."/>
            <person name="Goodwin L."/>
            <person name="Pitluck S."/>
            <person name="Anderson I."/>
            <person name="Pati A."/>
            <person name="Ivanova N."/>
            <person name="Mavromatis K."/>
            <person name="Chen A."/>
            <person name="Palaniappan K."/>
            <person name="D'haeseleer P."/>
            <person name="Goker M."/>
            <person name="Bristow J."/>
            <person name="Eisen J.A."/>
            <person name="Markowitz V."/>
            <person name="Hugenholtz P."/>
            <person name="Kyrpides N.C."/>
            <person name="Klenk H.P."/>
            <person name="Chain P."/>
        </authorList>
    </citation>
    <scope>NUCLEOTIDE SEQUENCE [LARGE SCALE GENOMIC DNA]</scope>
    <source>
        <strain evidence="3">ATCC 700274 / DSM 11551 / JCM 10706 / KCTC 4070 / PR3</strain>
        <plasmid evidence="3">pHBOR04</plasmid>
    </source>
</reference>
<accession>E4NWH8</accession>
<name>E4NWH8_HALBP</name>
<dbReference type="EMBL" id="CP001694">
    <property type="protein sequence ID" value="ADQ69398.1"/>
    <property type="molecule type" value="Genomic_DNA"/>
</dbReference>
<geneLocation type="plasmid" evidence="2 3">
    <name>pHBOR04</name>
</geneLocation>
<keyword evidence="3" id="KW-1185">Reference proteome</keyword>
<dbReference type="Proteomes" id="UP000006663">
    <property type="component" value="Plasmid pHBOR04"/>
</dbReference>
<feature type="region of interest" description="Disordered" evidence="1">
    <location>
        <begin position="65"/>
        <end position="94"/>
    </location>
</feature>
<dbReference type="HOGENOM" id="CLU_2379302_0_0_2"/>